<gene>
    <name evidence="3" type="ORF">RirG_102360</name>
</gene>
<proteinExistence type="predicted"/>
<comment type="caution">
    <text evidence="3">The sequence shown here is derived from an EMBL/GenBank/DDBJ whole genome shotgun (WGS) entry which is preliminary data.</text>
</comment>
<name>A0A015KML3_RHIIW</name>
<dbReference type="Gene3D" id="3.30.710.10">
    <property type="entry name" value="Potassium Channel Kv1.1, Chain A"/>
    <property type="match status" value="1"/>
</dbReference>
<evidence type="ECO:0000313" key="3">
    <source>
        <dbReference type="EMBL" id="EXX68749.1"/>
    </source>
</evidence>
<evidence type="ECO:0000259" key="1">
    <source>
        <dbReference type="PROSITE" id="PS50097"/>
    </source>
</evidence>
<dbReference type="PANTHER" id="PTHR24410">
    <property type="entry name" value="HL07962P-RELATED"/>
    <property type="match status" value="1"/>
</dbReference>
<reference evidence="3 4" key="1">
    <citation type="submission" date="2014-02" db="EMBL/GenBank/DDBJ databases">
        <title>Single nucleus genome sequencing reveals high similarity among nuclei of an endomycorrhizal fungus.</title>
        <authorList>
            <person name="Lin K."/>
            <person name="Geurts R."/>
            <person name="Zhang Z."/>
            <person name="Limpens E."/>
            <person name="Saunders D.G."/>
            <person name="Mu D."/>
            <person name="Pang E."/>
            <person name="Cao H."/>
            <person name="Cha H."/>
            <person name="Lin T."/>
            <person name="Zhou Q."/>
            <person name="Shang Y."/>
            <person name="Li Y."/>
            <person name="Ivanov S."/>
            <person name="Sharma T."/>
            <person name="Velzen R.V."/>
            <person name="Ruijter N.D."/>
            <person name="Aanen D.K."/>
            <person name="Win J."/>
            <person name="Kamoun S."/>
            <person name="Bisseling T."/>
            <person name="Huang S."/>
        </authorList>
    </citation>
    <scope>NUCLEOTIDE SEQUENCE [LARGE SCALE GENOMIC DNA]</scope>
    <source>
        <strain evidence="4">DAOM197198w</strain>
    </source>
</reference>
<accession>A0A015KML3</accession>
<evidence type="ECO:0000313" key="4">
    <source>
        <dbReference type="Proteomes" id="UP000022910"/>
    </source>
</evidence>
<sequence>MSFDYSQELIDDYEKLLENDKGCDVIIYTGEEENVKEIRAHSLILCIRSQYFRTAFSNEWANKKDGMFILRQPNISPQIFEIILRFIYCGKIDLAKLQGPELLDLLMAVDELNIQTLITCIREYLINHQYEYLRLNPIEILETIYHVYHHNTFTSLWNFFIETICEKPDILFNSDKLIKLRAPLLELLLKQDDLLLDEIEIWNNLVKWCLAQHPSIQHEIEKWNKDEVTTLERTLQRFVPLIRFHHISLEDFRLEIYPFKVLLPEDLINNLLSFHMSTNKFNDNIPNPRKPKYDTIIIKPQHFVIFSRWIEKKSDSYYNLRNNPYYFKLIYRASRDGNTAEEFHNKCDNKGATLVVAKITDSEQIVGGYNPLYWDTSNTYKFTKSSFIFSFTNRTNLQTAKVGHINDGYFRYSVYCNRHYGPTFGNGHDLFQYKDTVWKSYNVFSYPKIDIPANPNTDIYSYNDFNVEDYEVFQVIEK</sequence>
<evidence type="ECO:0008006" key="5">
    <source>
        <dbReference type="Google" id="ProtNLM"/>
    </source>
</evidence>
<dbReference type="PROSITE" id="PS50097">
    <property type="entry name" value="BTB"/>
    <property type="match status" value="1"/>
</dbReference>
<dbReference type="InterPro" id="IPR011333">
    <property type="entry name" value="SKP1/BTB/POZ_sf"/>
</dbReference>
<dbReference type="AlphaFoldDB" id="A0A015KML3"/>
<protein>
    <recommendedName>
        <fullName evidence="5">Btb/poz domain-containing protein 19-like</fullName>
    </recommendedName>
</protein>
<dbReference type="PANTHER" id="PTHR24410:SF23">
    <property type="entry name" value="BTB DOMAIN-CONTAINING PROTEIN-RELATED"/>
    <property type="match status" value="1"/>
</dbReference>
<feature type="domain" description="BTB" evidence="1">
    <location>
        <begin position="23"/>
        <end position="96"/>
    </location>
</feature>
<dbReference type="Pfam" id="PF00651">
    <property type="entry name" value="BTB"/>
    <property type="match status" value="1"/>
</dbReference>
<dbReference type="SUPFAM" id="SSF54695">
    <property type="entry name" value="POZ domain"/>
    <property type="match status" value="1"/>
</dbReference>
<dbReference type="InterPro" id="IPR000210">
    <property type="entry name" value="BTB/POZ_dom"/>
</dbReference>
<dbReference type="HOGENOM" id="CLU_021542_0_1_1"/>
<dbReference type="CDD" id="cd18186">
    <property type="entry name" value="BTB_POZ_ZBTB_KLHL-like"/>
    <property type="match status" value="1"/>
</dbReference>
<dbReference type="Proteomes" id="UP000022910">
    <property type="component" value="Unassembled WGS sequence"/>
</dbReference>
<dbReference type="Pfam" id="PF07534">
    <property type="entry name" value="TLD"/>
    <property type="match status" value="1"/>
</dbReference>
<dbReference type="PROSITE" id="PS51886">
    <property type="entry name" value="TLDC"/>
    <property type="match status" value="1"/>
</dbReference>
<dbReference type="EMBL" id="JEMT01017184">
    <property type="protein sequence ID" value="EXX68749.1"/>
    <property type="molecule type" value="Genomic_DNA"/>
</dbReference>
<feature type="domain" description="TLDc" evidence="2">
    <location>
        <begin position="296"/>
        <end position="476"/>
    </location>
</feature>
<keyword evidence="4" id="KW-1185">Reference proteome</keyword>
<organism evidence="3 4">
    <name type="scientific">Rhizophagus irregularis (strain DAOM 197198w)</name>
    <name type="common">Glomus intraradices</name>
    <dbReference type="NCBI Taxonomy" id="1432141"/>
    <lineage>
        <taxon>Eukaryota</taxon>
        <taxon>Fungi</taxon>
        <taxon>Fungi incertae sedis</taxon>
        <taxon>Mucoromycota</taxon>
        <taxon>Glomeromycotina</taxon>
        <taxon>Glomeromycetes</taxon>
        <taxon>Glomerales</taxon>
        <taxon>Glomeraceae</taxon>
        <taxon>Rhizophagus</taxon>
    </lineage>
</organism>
<evidence type="ECO:0000259" key="2">
    <source>
        <dbReference type="PROSITE" id="PS51886"/>
    </source>
</evidence>
<dbReference type="OrthoDB" id="25620at2759"/>
<dbReference type="InterPro" id="IPR051481">
    <property type="entry name" value="BTB-POZ/Galectin-3-binding"/>
</dbReference>
<dbReference type="InterPro" id="IPR006571">
    <property type="entry name" value="TLDc_dom"/>
</dbReference>
<dbReference type="SMART" id="SM00225">
    <property type="entry name" value="BTB"/>
    <property type="match status" value="1"/>
</dbReference>